<dbReference type="InterPro" id="IPR036259">
    <property type="entry name" value="MFS_trans_sf"/>
</dbReference>
<dbReference type="EMBL" id="ML987193">
    <property type="protein sequence ID" value="KAF2250649.1"/>
    <property type="molecule type" value="Genomic_DNA"/>
</dbReference>
<feature type="transmembrane region" description="Helical" evidence="9">
    <location>
        <begin position="191"/>
        <end position="210"/>
    </location>
</feature>
<gene>
    <name evidence="11" type="ORF">BU26DRAFT_603215</name>
</gene>
<dbReference type="InterPro" id="IPR003663">
    <property type="entry name" value="Sugar/inositol_transpt"/>
</dbReference>
<dbReference type="PANTHER" id="PTHR48022:SF56">
    <property type="entry name" value="MAJOR FACILITATOR SUPERFAMILY (MFS) PROFILE DOMAIN-CONTAINING PROTEIN-RELATED"/>
    <property type="match status" value="1"/>
</dbReference>
<comment type="subcellular location">
    <subcellularLocation>
        <location evidence="1">Membrane</location>
        <topology evidence="1">Multi-pass membrane protein</topology>
    </subcellularLocation>
</comment>
<evidence type="ECO:0000256" key="8">
    <source>
        <dbReference type="SAM" id="MobiDB-lite"/>
    </source>
</evidence>
<feature type="region of interest" description="Disordered" evidence="8">
    <location>
        <begin position="1"/>
        <end position="21"/>
    </location>
</feature>
<feature type="transmembrane region" description="Helical" evidence="9">
    <location>
        <begin position="452"/>
        <end position="469"/>
    </location>
</feature>
<dbReference type="OrthoDB" id="6612291at2759"/>
<dbReference type="RefSeq" id="XP_033685653.1">
    <property type="nucleotide sequence ID" value="XM_033835409.1"/>
</dbReference>
<evidence type="ECO:0000256" key="1">
    <source>
        <dbReference type="ARBA" id="ARBA00004141"/>
    </source>
</evidence>
<keyword evidence="11" id="KW-0762">Sugar transport</keyword>
<dbReference type="AlphaFoldDB" id="A0A6A6IKB7"/>
<proteinExistence type="inferred from homology"/>
<dbReference type="FunFam" id="1.20.1250.20:FF:000149">
    <property type="entry name" value="MFS transporter, SP family, general alpha glucoside:H+ symporter"/>
    <property type="match status" value="1"/>
</dbReference>
<feature type="transmembrane region" description="Helical" evidence="9">
    <location>
        <begin position="157"/>
        <end position="179"/>
    </location>
</feature>
<name>A0A6A6IKB7_9PLEO</name>
<dbReference type="Proteomes" id="UP000800094">
    <property type="component" value="Unassembled WGS sequence"/>
</dbReference>
<feature type="transmembrane region" description="Helical" evidence="9">
    <location>
        <begin position="129"/>
        <end position="151"/>
    </location>
</feature>
<dbReference type="PANTHER" id="PTHR48022">
    <property type="entry name" value="PLASTIDIC GLUCOSE TRANSPORTER 4"/>
    <property type="match status" value="1"/>
</dbReference>
<feature type="transmembrane region" description="Helical" evidence="9">
    <location>
        <begin position="230"/>
        <end position="251"/>
    </location>
</feature>
<dbReference type="InterPro" id="IPR005828">
    <property type="entry name" value="MFS_sugar_transport-like"/>
</dbReference>
<dbReference type="Pfam" id="PF00083">
    <property type="entry name" value="Sugar_tr"/>
    <property type="match status" value="1"/>
</dbReference>
<evidence type="ECO:0000256" key="4">
    <source>
        <dbReference type="ARBA" id="ARBA00022692"/>
    </source>
</evidence>
<evidence type="ECO:0000256" key="5">
    <source>
        <dbReference type="ARBA" id="ARBA00022989"/>
    </source>
</evidence>
<keyword evidence="4 9" id="KW-0812">Transmembrane</keyword>
<dbReference type="GO" id="GO:0005351">
    <property type="term" value="F:carbohydrate:proton symporter activity"/>
    <property type="evidence" value="ECO:0007669"/>
    <property type="project" value="TreeGrafter"/>
</dbReference>
<dbReference type="PROSITE" id="PS50850">
    <property type="entry name" value="MFS"/>
    <property type="match status" value="1"/>
</dbReference>
<feature type="transmembrane region" description="Helical" evidence="9">
    <location>
        <begin position="410"/>
        <end position="431"/>
    </location>
</feature>
<keyword evidence="6 9" id="KW-0472">Membrane</keyword>
<keyword evidence="12" id="KW-1185">Reference proteome</keyword>
<feature type="transmembrane region" description="Helical" evidence="9">
    <location>
        <begin position="481"/>
        <end position="497"/>
    </location>
</feature>
<comment type="similarity">
    <text evidence="2 7">Belongs to the major facilitator superfamily. Sugar transporter (TC 2.A.1.1) family.</text>
</comment>
<keyword evidence="3 7" id="KW-0813">Transport</keyword>
<sequence>MAEEKEIQPTGTDIPTDTDHKKAADKVINDARLATEKEHSMSLWQGLKLYPKAIGWSVLISTCIAMEGYDVCLLSNFYGFPPFQKKYGEQLSDGSYEISAPWQAGLSNGVTVGEIIGLMINGWVSERYGYRYTVITCLVLIIAFTAIFFTAQTVVHLLVAEILCGIPWGVFQTLTITYASEVCPVALRGYLTTYVNFCWGLGQVIGIGVIRSMLSRDDEWSYRIPYALQWMWPVPLCIGVWLAPESPWWLVRKGRLDDAKNALLRLTNLNRETDFDADETVAMMVHTTALEEKITQGATYLDCFKGTDLRRTEIVCMAWAIQNLSGNAFSGYSSYFLQQAGLPPSTSYDFALGQYGINMAGVLGAWWLMKAGLGRRTLYLGGLCGLCAMLFVMGFLGLVPESHRQQGAMATGAIMIVWAMFYQLTVGTVCYSLVAELSTRRLQIKTVVLGRNLYNVVGIICSVLSPYMLNPSAWNWKNYTGFFWGGICFCCIIYTYFRLPEPKGRTFAELDLLFEKGVPARKFSSTRIDVFEETHVEDTGIFHQYEEKVEAVHREGSIVA</sequence>
<evidence type="ECO:0000313" key="11">
    <source>
        <dbReference type="EMBL" id="KAF2250649.1"/>
    </source>
</evidence>
<accession>A0A6A6IKB7</accession>
<evidence type="ECO:0000256" key="2">
    <source>
        <dbReference type="ARBA" id="ARBA00010992"/>
    </source>
</evidence>
<dbReference type="NCBIfam" id="TIGR00879">
    <property type="entry name" value="SP"/>
    <property type="match status" value="1"/>
</dbReference>
<feature type="transmembrane region" description="Helical" evidence="9">
    <location>
        <begin position="378"/>
        <end position="398"/>
    </location>
</feature>
<evidence type="ECO:0000256" key="9">
    <source>
        <dbReference type="SAM" id="Phobius"/>
    </source>
</evidence>
<evidence type="ECO:0000313" key="12">
    <source>
        <dbReference type="Proteomes" id="UP000800094"/>
    </source>
</evidence>
<dbReference type="PROSITE" id="PS00217">
    <property type="entry name" value="SUGAR_TRANSPORT_2"/>
    <property type="match status" value="1"/>
</dbReference>
<dbReference type="Gene3D" id="1.20.1250.20">
    <property type="entry name" value="MFS general substrate transporter like domains"/>
    <property type="match status" value="1"/>
</dbReference>
<feature type="domain" description="Major facilitator superfamily (MFS) profile" evidence="10">
    <location>
        <begin position="56"/>
        <end position="503"/>
    </location>
</feature>
<keyword evidence="5 9" id="KW-1133">Transmembrane helix</keyword>
<organism evidence="11 12">
    <name type="scientific">Trematosphaeria pertusa</name>
    <dbReference type="NCBI Taxonomy" id="390896"/>
    <lineage>
        <taxon>Eukaryota</taxon>
        <taxon>Fungi</taxon>
        <taxon>Dikarya</taxon>
        <taxon>Ascomycota</taxon>
        <taxon>Pezizomycotina</taxon>
        <taxon>Dothideomycetes</taxon>
        <taxon>Pleosporomycetidae</taxon>
        <taxon>Pleosporales</taxon>
        <taxon>Massarineae</taxon>
        <taxon>Trematosphaeriaceae</taxon>
        <taxon>Trematosphaeria</taxon>
    </lineage>
</organism>
<dbReference type="GO" id="GO:0016020">
    <property type="term" value="C:membrane"/>
    <property type="evidence" value="ECO:0007669"/>
    <property type="project" value="UniProtKB-SubCell"/>
</dbReference>
<dbReference type="InterPro" id="IPR050360">
    <property type="entry name" value="MFS_Sugar_Transporters"/>
</dbReference>
<evidence type="ECO:0000256" key="3">
    <source>
        <dbReference type="ARBA" id="ARBA00022448"/>
    </source>
</evidence>
<dbReference type="SUPFAM" id="SSF103473">
    <property type="entry name" value="MFS general substrate transporter"/>
    <property type="match status" value="1"/>
</dbReference>
<dbReference type="InterPro" id="IPR020846">
    <property type="entry name" value="MFS_dom"/>
</dbReference>
<reference evidence="11" key="1">
    <citation type="journal article" date="2020" name="Stud. Mycol.">
        <title>101 Dothideomycetes genomes: a test case for predicting lifestyles and emergence of pathogens.</title>
        <authorList>
            <person name="Haridas S."/>
            <person name="Albert R."/>
            <person name="Binder M."/>
            <person name="Bloem J."/>
            <person name="Labutti K."/>
            <person name="Salamov A."/>
            <person name="Andreopoulos B."/>
            <person name="Baker S."/>
            <person name="Barry K."/>
            <person name="Bills G."/>
            <person name="Bluhm B."/>
            <person name="Cannon C."/>
            <person name="Castanera R."/>
            <person name="Culley D."/>
            <person name="Daum C."/>
            <person name="Ezra D."/>
            <person name="Gonzalez J."/>
            <person name="Henrissat B."/>
            <person name="Kuo A."/>
            <person name="Liang C."/>
            <person name="Lipzen A."/>
            <person name="Lutzoni F."/>
            <person name="Magnuson J."/>
            <person name="Mondo S."/>
            <person name="Nolan M."/>
            <person name="Ohm R."/>
            <person name="Pangilinan J."/>
            <person name="Park H.-J."/>
            <person name="Ramirez L."/>
            <person name="Alfaro M."/>
            <person name="Sun H."/>
            <person name="Tritt A."/>
            <person name="Yoshinaga Y."/>
            <person name="Zwiers L.-H."/>
            <person name="Turgeon B."/>
            <person name="Goodwin S."/>
            <person name="Spatafora J."/>
            <person name="Crous P."/>
            <person name="Grigoriev I."/>
        </authorList>
    </citation>
    <scope>NUCLEOTIDE SEQUENCE</scope>
    <source>
        <strain evidence="11">CBS 122368</strain>
    </source>
</reference>
<evidence type="ECO:0000256" key="7">
    <source>
        <dbReference type="RuleBase" id="RU003346"/>
    </source>
</evidence>
<protein>
    <submittedName>
        <fullName evidence="11">Sugar transporter</fullName>
    </submittedName>
</protein>
<evidence type="ECO:0000259" key="10">
    <source>
        <dbReference type="PROSITE" id="PS50850"/>
    </source>
</evidence>
<dbReference type="GeneID" id="54588739"/>
<evidence type="ECO:0000256" key="6">
    <source>
        <dbReference type="ARBA" id="ARBA00023136"/>
    </source>
</evidence>
<dbReference type="InterPro" id="IPR005829">
    <property type="entry name" value="Sugar_transporter_CS"/>
</dbReference>